<dbReference type="CDD" id="cd00342">
    <property type="entry name" value="gram_neg_porins"/>
    <property type="match status" value="1"/>
</dbReference>
<keyword evidence="10" id="KW-0998">Cell outer membrane</keyword>
<evidence type="ECO:0000313" key="13">
    <source>
        <dbReference type="EMBL" id="PXX26535.1"/>
    </source>
</evidence>
<dbReference type="Pfam" id="PF13609">
    <property type="entry name" value="Porin_4"/>
    <property type="match status" value="1"/>
</dbReference>
<feature type="domain" description="Porin" evidence="12">
    <location>
        <begin position="12"/>
        <end position="333"/>
    </location>
</feature>
<name>A0A318IAI4_BURPY</name>
<comment type="subcellular location">
    <subcellularLocation>
        <location evidence="1">Cell outer membrane</location>
        <topology evidence="1">Multi-pass membrane protein</topology>
    </subcellularLocation>
</comment>
<keyword evidence="5" id="KW-0812">Transmembrane</keyword>
<dbReference type="AlphaFoldDB" id="A0A318IAI4"/>
<comment type="caution">
    <text evidence="13">The sequence shown here is derived from an EMBL/GenBank/DDBJ whole genome shotgun (WGS) entry which is preliminary data.</text>
</comment>
<evidence type="ECO:0000256" key="1">
    <source>
        <dbReference type="ARBA" id="ARBA00004571"/>
    </source>
</evidence>
<evidence type="ECO:0000313" key="14">
    <source>
        <dbReference type="Proteomes" id="UP000247755"/>
    </source>
</evidence>
<dbReference type="PRINTS" id="PR00182">
    <property type="entry name" value="ECOLNEIPORIN"/>
</dbReference>
<feature type="signal peptide" evidence="11">
    <location>
        <begin position="1"/>
        <end position="21"/>
    </location>
</feature>
<sequence>MKWKVLGSAMGLMAASAAAHAQSSVTLYGVIDDGLTYVSNQGGHHAYRMDDSISQGDRFGFRGAEDLGGGLKAIFNLEGGFNPNTGASRQGGLEFGRQAYVGLQSERFGTLSLGRTYDQMTTTLIRYHSGYWSGIYAFDAGDHDRISGNWLNNVVTYVSPTVRGLHFSAQYAFNSLSAPANNYGVAYSLSATYEHGPFSIGVATTSIHDYTVTPGSSLGVSSFLGTNVAFSSRAVVVDRYRTAGVGASYDFGIVGLSGLYTNTRYEKGANASTMQSFNVVLHGNLRPDLVLAGGYGYSKMSPYQWNEFNAVLDYLLSKRTDVYLSANYDKANGGARAVLVTLPISGNDKQLAVRVGIRHKF</sequence>
<dbReference type="RefSeq" id="WP_072445239.1">
    <property type="nucleotide sequence ID" value="NZ_QJJY01000023.1"/>
</dbReference>
<dbReference type="Proteomes" id="UP000247755">
    <property type="component" value="Unassembled WGS sequence"/>
</dbReference>
<keyword evidence="4" id="KW-1134">Transmembrane beta strand</keyword>
<dbReference type="InterPro" id="IPR002299">
    <property type="entry name" value="Porin_Neis"/>
</dbReference>
<dbReference type="PANTHER" id="PTHR34501">
    <property type="entry name" value="PROTEIN YDDL-RELATED"/>
    <property type="match status" value="1"/>
</dbReference>
<dbReference type="GO" id="GO:0015288">
    <property type="term" value="F:porin activity"/>
    <property type="evidence" value="ECO:0007669"/>
    <property type="project" value="UniProtKB-KW"/>
</dbReference>
<dbReference type="InterPro" id="IPR050298">
    <property type="entry name" value="Gram-neg_bact_OMP"/>
</dbReference>
<evidence type="ECO:0000256" key="9">
    <source>
        <dbReference type="ARBA" id="ARBA00023136"/>
    </source>
</evidence>
<reference evidence="13 14" key="1">
    <citation type="submission" date="2018-05" db="EMBL/GenBank/DDBJ databases">
        <title>Comparative genomics of bacterial root endophytes of switchgrass collected from native prairies over two seasons.</title>
        <authorList>
            <person name="Tang Y."/>
        </authorList>
    </citation>
    <scope>NUCLEOTIDE SEQUENCE [LARGE SCALE GENOMIC DNA]</scope>
    <source>
        <strain evidence="13 14">NFIX32</strain>
    </source>
</reference>
<evidence type="ECO:0000256" key="3">
    <source>
        <dbReference type="ARBA" id="ARBA00022448"/>
    </source>
</evidence>
<keyword evidence="9" id="KW-0472">Membrane</keyword>
<dbReference type="GO" id="GO:0034220">
    <property type="term" value="P:monoatomic ion transmembrane transport"/>
    <property type="evidence" value="ECO:0007669"/>
    <property type="project" value="InterPro"/>
</dbReference>
<gene>
    <name evidence="13" type="ORF">NA66_10234</name>
</gene>
<dbReference type="InterPro" id="IPR033900">
    <property type="entry name" value="Gram_neg_porin_domain"/>
</dbReference>
<dbReference type="PANTHER" id="PTHR34501:SF9">
    <property type="entry name" value="MAJOR OUTER MEMBRANE PROTEIN P.IA"/>
    <property type="match status" value="1"/>
</dbReference>
<evidence type="ECO:0000256" key="7">
    <source>
        <dbReference type="ARBA" id="ARBA00023065"/>
    </source>
</evidence>
<keyword evidence="8" id="KW-0626">Porin</keyword>
<evidence type="ECO:0000256" key="6">
    <source>
        <dbReference type="ARBA" id="ARBA00022729"/>
    </source>
</evidence>
<evidence type="ECO:0000256" key="5">
    <source>
        <dbReference type="ARBA" id="ARBA00022692"/>
    </source>
</evidence>
<dbReference type="GO" id="GO:0009279">
    <property type="term" value="C:cell outer membrane"/>
    <property type="evidence" value="ECO:0007669"/>
    <property type="project" value="UniProtKB-SubCell"/>
</dbReference>
<comment type="subunit">
    <text evidence="2">Homotrimer.</text>
</comment>
<evidence type="ECO:0000256" key="10">
    <source>
        <dbReference type="ARBA" id="ARBA00023237"/>
    </source>
</evidence>
<keyword evidence="6 11" id="KW-0732">Signal</keyword>
<protein>
    <submittedName>
        <fullName evidence="13">Outer membrane protein OmpU</fullName>
    </submittedName>
</protein>
<dbReference type="InterPro" id="IPR023614">
    <property type="entry name" value="Porin_dom_sf"/>
</dbReference>
<proteinExistence type="predicted"/>
<accession>A0A318IAI4</accession>
<dbReference type="GO" id="GO:0046930">
    <property type="term" value="C:pore complex"/>
    <property type="evidence" value="ECO:0007669"/>
    <property type="project" value="UniProtKB-KW"/>
</dbReference>
<keyword evidence="7" id="KW-0406">Ion transport</keyword>
<feature type="chain" id="PRO_5016301934" evidence="11">
    <location>
        <begin position="22"/>
        <end position="361"/>
    </location>
</feature>
<evidence type="ECO:0000256" key="11">
    <source>
        <dbReference type="SAM" id="SignalP"/>
    </source>
</evidence>
<dbReference type="PRINTS" id="PR00184">
    <property type="entry name" value="NEISSPPORIN"/>
</dbReference>
<evidence type="ECO:0000256" key="2">
    <source>
        <dbReference type="ARBA" id="ARBA00011233"/>
    </source>
</evidence>
<keyword evidence="3" id="KW-0813">Transport</keyword>
<evidence type="ECO:0000256" key="4">
    <source>
        <dbReference type="ARBA" id="ARBA00022452"/>
    </source>
</evidence>
<dbReference type="Gene3D" id="2.40.160.10">
    <property type="entry name" value="Porin"/>
    <property type="match status" value="1"/>
</dbReference>
<dbReference type="EMBL" id="QJJY01000023">
    <property type="protein sequence ID" value="PXX26535.1"/>
    <property type="molecule type" value="Genomic_DNA"/>
</dbReference>
<evidence type="ECO:0000259" key="12">
    <source>
        <dbReference type="Pfam" id="PF13609"/>
    </source>
</evidence>
<evidence type="ECO:0000256" key="8">
    <source>
        <dbReference type="ARBA" id="ARBA00023114"/>
    </source>
</evidence>
<organism evidence="13 14">
    <name type="scientific">Burkholderia pyrrocinia</name>
    <name type="common">Pseudomonas pyrrocinia</name>
    <dbReference type="NCBI Taxonomy" id="60550"/>
    <lineage>
        <taxon>Bacteria</taxon>
        <taxon>Pseudomonadati</taxon>
        <taxon>Pseudomonadota</taxon>
        <taxon>Betaproteobacteria</taxon>
        <taxon>Burkholderiales</taxon>
        <taxon>Burkholderiaceae</taxon>
        <taxon>Burkholderia</taxon>
        <taxon>Burkholderia cepacia complex</taxon>
    </lineage>
</organism>
<dbReference type="SUPFAM" id="SSF56935">
    <property type="entry name" value="Porins"/>
    <property type="match status" value="1"/>
</dbReference>
<dbReference type="InterPro" id="IPR001702">
    <property type="entry name" value="Porin_Gram-ve"/>
</dbReference>